<comment type="caution">
    <text evidence="2">The sequence shown here is derived from an EMBL/GenBank/DDBJ whole genome shotgun (WGS) entry which is preliminary data.</text>
</comment>
<organism evidence="2 3">
    <name type="scientific">Vicingus serpentipes</name>
    <dbReference type="NCBI Taxonomy" id="1926625"/>
    <lineage>
        <taxon>Bacteria</taxon>
        <taxon>Pseudomonadati</taxon>
        <taxon>Bacteroidota</taxon>
        <taxon>Flavobacteriia</taxon>
        <taxon>Flavobacteriales</taxon>
        <taxon>Vicingaceae</taxon>
        <taxon>Vicingus</taxon>
    </lineage>
</organism>
<reference evidence="2 3" key="1">
    <citation type="submission" date="2019-08" db="EMBL/GenBank/DDBJ databases">
        <title>Genome of Vicingus serpentipes NCIMB 15042.</title>
        <authorList>
            <person name="Bowman J.P."/>
        </authorList>
    </citation>
    <scope>NUCLEOTIDE SEQUENCE [LARGE SCALE GENOMIC DNA]</scope>
    <source>
        <strain evidence="2 3">NCIMB 15042</strain>
    </source>
</reference>
<evidence type="ECO:0000256" key="1">
    <source>
        <dbReference type="SAM" id="Phobius"/>
    </source>
</evidence>
<accession>A0A5C6RNL3</accession>
<keyword evidence="1" id="KW-1133">Transmembrane helix</keyword>
<dbReference type="EMBL" id="VOOS01000006">
    <property type="protein sequence ID" value="TXB63896.1"/>
    <property type="molecule type" value="Genomic_DNA"/>
</dbReference>
<gene>
    <name evidence="2" type="ORF">FRY74_11615</name>
</gene>
<evidence type="ECO:0000313" key="3">
    <source>
        <dbReference type="Proteomes" id="UP000321721"/>
    </source>
</evidence>
<dbReference type="AlphaFoldDB" id="A0A5C6RNL3"/>
<keyword evidence="1" id="KW-0812">Transmembrane</keyword>
<evidence type="ECO:0000313" key="2">
    <source>
        <dbReference type="EMBL" id="TXB63896.1"/>
    </source>
</evidence>
<proteinExistence type="predicted"/>
<keyword evidence="1" id="KW-0472">Membrane</keyword>
<keyword evidence="3" id="KW-1185">Reference proteome</keyword>
<feature type="transmembrane region" description="Helical" evidence="1">
    <location>
        <begin position="31"/>
        <end position="51"/>
    </location>
</feature>
<feature type="transmembrane region" description="Helical" evidence="1">
    <location>
        <begin position="7"/>
        <end position="25"/>
    </location>
</feature>
<name>A0A5C6RNL3_9FLAO</name>
<protein>
    <submittedName>
        <fullName evidence="2">Uncharacterized protein</fullName>
    </submittedName>
</protein>
<dbReference type="RefSeq" id="WP_147101799.1">
    <property type="nucleotide sequence ID" value="NZ_VOOS01000006.1"/>
</dbReference>
<sequence length="66" mass="7979">MYKVIRFLELMWIVIAACCIIIGTFKLITLGFMDALFFYVFCILAVFLFLLRRRQRRNIEKHESEN</sequence>
<dbReference type="Proteomes" id="UP000321721">
    <property type="component" value="Unassembled WGS sequence"/>
</dbReference>